<dbReference type="KEGG" id="pnp:IJ22_28450"/>
<dbReference type="AlphaFoldDB" id="A0A0U2L100"/>
<gene>
    <name evidence="1" type="ORF">IJ22_28450</name>
</gene>
<evidence type="ECO:0000313" key="2">
    <source>
        <dbReference type="Proteomes" id="UP000061660"/>
    </source>
</evidence>
<evidence type="ECO:0000313" key="1">
    <source>
        <dbReference type="EMBL" id="ALS23218.1"/>
    </source>
</evidence>
<dbReference type="RefSeq" id="WP_062409238.1">
    <property type="nucleotide sequence ID" value="NZ_CP013652.1"/>
</dbReference>
<name>A0A0U2L100_9BACL</name>
<dbReference type="EMBL" id="CP013652">
    <property type="protein sequence ID" value="ALS23218.1"/>
    <property type="molecule type" value="Genomic_DNA"/>
</dbReference>
<protein>
    <recommendedName>
        <fullName evidence="3">Transposase</fullName>
    </recommendedName>
</protein>
<dbReference type="PATRIC" id="fig|162209.4.peg.3032"/>
<accession>A0A0U2L100</accession>
<organism evidence="1 2">
    <name type="scientific">Paenibacillus naphthalenovorans</name>
    <dbReference type="NCBI Taxonomy" id="162209"/>
    <lineage>
        <taxon>Bacteria</taxon>
        <taxon>Bacillati</taxon>
        <taxon>Bacillota</taxon>
        <taxon>Bacilli</taxon>
        <taxon>Bacillales</taxon>
        <taxon>Paenibacillaceae</taxon>
        <taxon>Paenibacillus</taxon>
    </lineage>
</organism>
<reference evidence="2" key="1">
    <citation type="submission" date="2015-12" db="EMBL/GenBank/DDBJ databases">
        <title>Complete genome sequences of two moderately thermophilic Paenibacillus species.</title>
        <authorList>
            <person name="Butler R.III."/>
            <person name="Wang J."/>
            <person name="Stark B.C."/>
            <person name="Pombert J.-F."/>
        </authorList>
    </citation>
    <scope>NUCLEOTIDE SEQUENCE [LARGE SCALE GENOMIC DNA]</scope>
    <source>
        <strain evidence="2">32O-Y</strain>
    </source>
</reference>
<evidence type="ECO:0008006" key="3">
    <source>
        <dbReference type="Google" id="ProtNLM"/>
    </source>
</evidence>
<dbReference type="STRING" id="162209.IJ22_28450"/>
<dbReference type="Proteomes" id="UP000061660">
    <property type="component" value="Chromosome"/>
</dbReference>
<sequence>MYIQYNMDADAGYGGEENYAYLEQEEVQAIVKYSTYHKEKLKKWQTDISKIDNWHYDDETDTWTMSRRTNAGLSL</sequence>
<reference evidence="1 2" key="2">
    <citation type="journal article" date="2016" name="Genome Announc.">
        <title>Complete Genome Sequences of Two Interactive Moderate Thermophiles, Paenibacillus napthalenovorans 32O-Y and Paenibacillus sp. 32O-W.</title>
        <authorList>
            <person name="Butler R.R.III."/>
            <person name="Wang J."/>
            <person name="Stark B.C."/>
            <person name="Pombert J.F."/>
        </authorList>
    </citation>
    <scope>NUCLEOTIDE SEQUENCE [LARGE SCALE GENOMIC DNA]</scope>
    <source>
        <strain evidence="1 2">32O-Y</strain>
    </source>
</reference>
<proteinExistence type="predicted"/>
<keyword evidence="2" id="KW-1185">Reference proteome</keyword>